<dbReference type="GO" id="GO:0016556">
    <property type="term" value="P:mRNA modification"/>
    <property type="evidence" value="ECO:0007669"/>
    <property type="project" value="InterPro"/>
</dbReference>
<dbReference type="InterPro" id="IPR001788">
    <property type="entry name" value="RNA-dep_RNA_pol_alsuvir"/>
</dbReference>
<dbReference type="SUPFAM" id="SSF56672">
    <property type="entry name" value="DNA/RNA polymerases"/>
    <property type="match status" value="1"/>
</dbReference>
<dbReference type="RefSeq" id="YP_010800568.1">
    <property type="nucleotide sequence ID" value="NC_076873.1"/>
</dbReference>
<feature type="domain" description="(+)RNA virus helicase C-terminal" evidence="12">
    <location>
        <begin position="943"/>
        <end position="1249"/>
    </location>
</feature>
<dbReference type="Pfam" id="PF01660">
    <property type="entry name" value="Vmethyltransf"/>
    <property type="match status" value="1"/>
</dbReference>
<dbReference type="PROSITE" id="PS50507">
    <property type="entry name" value="RDRP_SSRNA_POS"/>
    <property type="match status" value="1"/>
</dbReference>
<dbReference type="Gene3D" id="2.60.120.590">
    <property type="entry name" value="Alpha-ketoglutarate-dependent dioxygenase AlkB-like"/>
    <property type="match status" value="1"/>
</dbReference>
<dbReference type="Proteomes" id="UP000831162">
    <property type="component" value="Segment"/>
</dbReference>
<dbReference type="EMBL" id="MT090966">
    <property type="protein sequence ID" value="QNG41875.1"/>
    <property type="molecule type" value="Genomic_RNA"/>
</dbReference>
<dbReference type="PROSITE" id="PS51471">
    <property type="entry name" value="FE2OG_OXY"/>
    <property type="match status" value="1"/>
</dbReference>
<proteinExistence type="predicted"/>
<evidence type="ECO:0000313" key="15">
    <source>
        <dbReference type="Proteomes" id="UP000831162"/>
    </source>
</evidence>
<keyword evidence="7" id="KW-0067">ATP-binding</keyword>
<evidence type="ECO:0000259" key="10">
    <source>
        <dbReference type="PROSITE" id="PS50507"/>
    </source>
</evidence>
<dbReference type="InterPro" id="IPR007094">
    <property type="entry name" value="RNA-dir_pol_PSvirus"/>
</dbReference>
<keyword evidence="2" id="KW-0808">Transferase</keyword>
<dbReference type="GO" id="GO:0016787">
    <property type="term" value="F:hydrolase activity"/>
    <property type="evidence" value="ECO:0007669"/>
    <property type="project" value="UniProtKB-KW"/>
</dbReference>
<evidence type="ECO:0000256" key="2">
    <source>
        <dbReference type="ARBA" id="ARBA00022679"/>
    </source>
</evidence>
<dbReference type="SUPFAM" id="SSF51197">
    <property type="entry name" value="Clavaminate synthase-like"/>
    <property type="match status" value="1"/>
</dbReference>
<keyword evidence="4" id="KW-0547">Nucleotide-binding</keyword>
<dbReference type="PROSITE" id="PS51657">
    <property type="entry name" value="PSRV_HELICASE"/>
    <property type="match status" value="1"/>
</dbReference>
<keyword evidence="3" id="KW-0548">Nucleotidyltransferase</keyword>
<dbReference type="Gene3D" id="3.40.50.300">
    <property type="entry name" value="P-loop containing nucleotide triphosphate hydrolases"/>
    <property type="match status" value="1"/>
</dbReference>
<keyword evidence="1" id="KW-0696">RNA-directed RNA polymerase</keyword>
<evidence type="ECO:0000256" key="7">
    <source>
        <dbReference type="ARBA" id="ARBA00022840"/>
    </source>
</evidence>
<dbReference type="PROSITE" id="PS51743">
    <property type="entry name" value="ALPHAVIRUS_MT"/>
    <property type="match status" value="1"/>
</dbReference>
<dbReference type="KEGG" id="vg:80539179"/>
<dbReference type="Pfam" id="PF00978">
    <property type="entry name" value="RdRP_2"/>
    <property type="match status" value="1"/>
</dbReference>
<reference evidence="14 15" key="1">
    <citation type="journal article" date="2020" name="Arch. Virol.">
        <title>Complete genome sequence of cherry virus T, a novel cherry-infecting tepovirus.</title>
        <authorList>
            <person name="Marais A."/>
            <person name="Safarova D."/>
            <person name="Navratil M."/>
            <person name="Faure C."/>
            <person name="Cornaggia D."/>
            <person name="Brans Y."/>
            <person name="Sucha J."/>
            <person name="Candresse T."/>
        </authorList>
    </citation>
    <scope>NUCLEOTIDE SEQUENCE [LARGE SCALE GENOMIC DNA]</scope>
    <source>
        <strain evidence="14">2/15a</strain>
    </source>
</reference>
<dbReference type="GO" id="GO:0003723">
    <property type="term" value="F:RNA binding"/>
    <property type="evidence" value="ECO:0007669"/>
    <property type="project" value="InterPro"/>
</dbReference>
<evidence type="ECO:0000256" key="5">
    <source>
        <dbReference type="ARBA" id="ARBA00022801"/>
    </source>
</evidence>
<sequence length="1781" mass="204151">MAYQYRNPAQLFFSSLPSESQITVTESALKKLNKLEKSSADLYSYALTDTQASFCTKVGVPLSVHCFNVHPHPYSKTIENFLLFSNISNYLTNIKNFISIKESKYVKLTNPSRNSFHRLINRIIADRDKLRYSTELKVQNNKSLAQIGGIDESWFFHDELHHWSFEDMYDFLKESKPRRVIASIICPVEVFDSENSMNPSFYTFEVHKRHSKRRVSFSFYPDGSRESAYYQTSDSFWFRFNKISVGGEVYTISFLRSIKAHHLVLIEKGNFETSPYYVSDYSECISARLFGFTRYNSFMPIRFEVLKKELIYLLSLKKCDPNSAAAKLRQLSDEGYTGPELAFFLKLAGHIAKARVFDDRTLFSCLYSNFCELFPERVDNTLSCSYASRKLEKFILEAEPFYLKVHRTSNLEQEELNATVFEDTQRFVITKLDEMFGSNEFKSGEADTSYSVSKSTLVCTQADLNSIQGVLSYASTQRSINRLSSDGILPTELSFEELRFFQMKSVPSPGEFTYSKSKKAFQRERFGQLLLTDFPHRDGYLPEIRDVEMKQVDSYEADIEVAKGEVHPSESTKVYQENDNLSVRSGFGSGDEAKGMDEGDDEELAVLSIGETSEECEEGEDVEVKALTPGIDEFSIDYRDSASINEMLRSSIAVKHKGRIAVLDSRVDGLTYGFGDVLYRSAKFDQLDGLYRTLRRYGYNTCLVQEYKDGGHIGYHKDDESVYDPHVVTMINLRGQASFEIEGQPPFELNGAQALQFGSHNNRHRLLYASEGRISLTFRKQVRLMDGRQIKDFRSDRQDMIPDNFREIVDNLANACFYDSLGEHLSLTRTQVISTLIALDGSWISKVINDSLVELSEVISALTALDIPGSINSKGVRIDYLREGAFKPIHLLVRDEHICIEQTEAGTSLGEFTFKKMCERELTEVKAEYSAERARKLIKSFQEGATGKILNRFKVGFNKVTMKFARTFVSMGFAGSGKSRSVQQMILGPGNTKKTLVLSPRKNLIEDWRTKVVKGLNGKQMKVKLRTFEIGISALSRLAIRGEPLNIIIDEVTLMPGGYLDLCSCLAPEGSIIVVIGDPCQAGYYSKDDVGRNLGKAMDPLNNCEFPYLFRTHRFPKLFDVEGLQFLGKQEISEFHMHEFGSPEAVLKKIEKPIFLCPSDAKRAELSHYGDAYTFGTSQGLTFDFVIISIDMDGPVTDNCHWMVALTRAKRGFAFLNCPTIRRCDFLRQSEGKLIHKILKKQKVSMDFIKFMGGKIMRKARMLEAVGRTREEFEEACEGDPWMKAQLSFLEINIPEEPMVEEPVRKDSPPRTHLLHGCESTAQIQGPGMNKAREHREFKSKDTWSSQFQDDNSSRNLDNSAESFESIYPKHSNSDVLTMIAAIRKRLKFSDSNSERRRLERARSVGMSLFEIFCKEYGIKRRRFRDVEMVEQTFIEKRLSKSKKMIECHATRSDPDWPIKHFFLFMKSQLCTKFEKRHVDAKAGQTLACFSHKVLWRFGIPIRAFEQNLREQLSDKIYIHSGKQLDELNEWAIKYCKVNGTDSDYEAFDRSQDALILAFEIPLLEHLGWSQDLINDYVEMKLNLGCRLGNLAIMRFTGEFGTFILNTCCNMLFTCLRYEINGLPIAFAGDDMFAPGLLKIRKDREFLLDRFSLKAKVNFSRKPMFCGWRMTRYGIIKEPKLVLERFRIAKERGAFQECLINYCLEVSFAYRLGDRLYDLIENIEDLQLLVRIVVKNKHLLPKKIRSEFESFDHEFGGCESVPEESDCLRVHSFGCGLECSV</sequence>
<accession>A0AAE7IYW2</accession>
<dbReference type="GO" id="GO:0006351">
    <property type="term" value="P:DNA-templated transcription"/>
    <property type="evidence" value="ECO:0007669"/>
    <property type="project" value="InterPro"/>
</dbReference>
<dbReference type="InterPro" id="IPR037151">
    <property type="entry name" value="AlkB-like_sf"/>
</dbReference>
<comment type="catalytic activity">
    <reaction evidence="9">
        <text>ATP + H2O = ADP + phosphate + H(+)</text>
        <dbReference type="Rhea" id="RHEA:13065"/>
        <dbReference type="ChEBI" id="CHEBI:15377"/>
        <dbReference type="ChEBI" id="CHEBI:15378"/>
        <dbReference type="ChEBI" id="CHEBI:30616"/>
        <dbReference type="ChEBI" id="CHEBI:43474"/>
        <dbReference type="ChEBI" id="CHEBI:456216"/>
        <dbReference type="EC" id="3.6.4.13"/>
    </reaction>
</comment>
<keyword evidence="8" id="KW-0693">Viral RNA replication</keyword>
<evidence type="ECO:0000259" key="12">
    <source>
        <dbReference type="PROSITE" id="PS51657"/>
    </source>
</evidence>
<dbReference type="GO" id="GO:0003968">
    <property type="term" value="F:RNA-directed RNA polymerase activity"/>
    <property type="evidence" value="ECO:0007669"/>
    <property type="project" value="UniProtKB-KW"/>
</dbReference>
<keyword evidence="5" id="KW-0378">Hydrolase</keyword>
<evidence type="ECO:0000313" key="14">
    <source>
        <dbReference type="EMBL" id="QNG41875.1"/>
    </source>
</evidence>
<evidence type="ECO:0000256" key="1">
    <source>
        <dbReference type="ARBA" id="ARBA00022484"/>
    </source>
</evidence>
<evidence type="ECO:0000259" key="11">
    <source>
        <dbReference type="PROSITE" id="PS51471"/>
    </source>
</evidence>
<organism evidence="14 15">
    <name type="scientific">Cherry virus T</name>
    <dbReference type="NCBI Taxonomy" id="2763129"/>
    <lineage>
        <taxon>Viruses</taxon>
        <taxon>Riboviria</taxon>
        <taxon>Orthornavirae</taxon>
        <taxon>Kitrinoviricota</taxon>
        <taxon>Alsuviricetes</taxon>
        <taxon>Tymovirales</taxon>
        <taxon>Betaflexiviridae</taxon>
        <taxon>Trivirinae</taxon>
        <taxon>Tepovirus</taxon>
        <taxon>Tepovirus tafavii</taxon>
        <taxon>Tepovirus ChVT</taxon>
    </lineage>
</organism>
<dbReference type="GO" id="GO:0003724">
    <property type="term" value="F:RNA helicase activity"/>
    <property type="evidence" value="ECO:0007669"/>
    <property type="project" value="UniProtKB-EC"/>
</dbReference>
<dbReference type="InterPro" id="IPR043502">
    <property type="entry name" value="DNA/RNA_pol_sf"/>
</dbReference>
<dbReference type="InterPro" id="IPR002588">
    <property type="entry name" value="Alphavirus-like_MT_dom"/>
</dbReference>
<dbReference type="GO" id="GO:0005524">
    <property type="term" value="F:ATP binding"/>
    <property type="evidence" value="ECO:0007669"/>
    <property type="project" value="UniProtKB-KW"/>
</dbReference>
<evidence type="ECO:0000256" key="8">
    <source>
        <dbReference type="ARBA" id="ARBA00022953"/>
    </source>
</evidence>
<evidence type="ECO:0000259" key="13">
    <source>
        <dbReference type="PROSITE" id="PS51743"/>
    </source>
</evidence>
<dbReference type="GeneID" id="80539179"/>
<dbReference type="GO" id="GO:0008174">
    <property type="term" value="F:mRNA methyltransferase activity"/>
    <property type="evidence" value="ECO:0007669"/>
    <property type="project" value="UniProtKB-UniRule"/>
</dbReference>
<dbReference type="Pfam" id="PF01443">
    <property type="entry name" value="Viral_helicase1"/>
    <property type="match status" value="1"/>
</dbReference>
<dbReference type="GO" id="GO:0039694">
    <property type="term" value="P:viral RNA genome replication"/>
    <property type="evidence" value="ECO:0007669"/>
    <property type="project" value="InterPro"/>
</dbReference>
<evidence type="ECO:0000256" key="6">
    <source>
        <dbReference type="ARBA" id="ARBA00022806"/>
    </source>
</evidence>
<protein>
    <submittedName>
        <fullName evidence="14">Replicase</fullName>
    </submittedName>
</protein>
<keyword evidence="15" id="KW-1185">Reference proteome</keyword>
<feature type="domain" description="Fe2OG dioxygenase" evidence="11">
    <location>
        <begin position="698"/>
        <end position="782"/>
    </location>
</feature>
<evidence type="ECO:0000256" key="4">
    <source>
        <dbReference type="ARBA" id="ARBA00022741"/>
    </source>
</evidence>
<dbReference type="CDD" id="cd23245">
    <property type="entry name" value="Betaflexiviridae_RdRp"/>
    <property type="match status" value="1"/>
</dbReference>
<keyword evidence="6" id="KW-0347">Helicase</keyword>
<dbReference type="InterPro" id="IPR027417">
    <property type="entry name" value="P-loop_NTPase"/>
</dbReference>
<dbReference type="GO" id="GO:0006396">
    <property type="term" value="P:RNA processing"/>
    <property type="evidence" value="ECO:0007669"/>
    <property type="project" value="InterPro"/>
</dbReference>
<feature type="domain" description="RdRp catalytic" evidence="10">
    <location>
        <begin position="1538"/>
        <end position="1644"/>
    </location>
</feature>
<evidence type="ECO:0000256" key="3">
    <source>
        <dbReference type="ARBA" id="ARBA00022695"/>
    </source>
</evidence>
<dbReference type="InterPro" id="IPR005123">
    <property type="entry name" value="Oxoglu/Fe-dep_dioxygenase_dom"/>
</dbReference>
<dbReference type="SUPFAM" id="SSF52540">
    <property type="entry name" value="P-loop containing nucleoside triphosphate hydrolases"/>
    <property type="match status" value="2"/>
</dbReference>
<dbReference type="InterPro" id="IPR027351">
    <property type="entry name" value="(+)RNA_virus_helicase_core_dom"/>
</dbReference>
<feature type="domain" description="Alphavirus-like MT" evidence="13">
    <location>
        <begin position="63"/>
        <end position="238"/>
    </location>
</feature>
<evidence type="ECO:0000256" key="9">
    <source>
        <dbReference type="ARBA" id="ARBA00047984"/>
    </source>
</evidence>
<name>A0AAE7IYW2_9VIRU</name>